<gene>
    <name evidence="8" type="ordered locus">Ethha_2120</name>
</gene>
<dbReference type="PANTHER" id="PTHR30636:SF3">
    <property type="entry name" value="UPF0701 PROTEIN YICC"/>
    <property type="match status" value="1"/>
</dbReference>
<comment type="similarity">
    <text evidence="5">Belongs to the YicC/YloC family.</text>
</comment>
<keyword evidence="9" id="KW-1185">Reference proteome</keyword>
<comment type="cofactor">
    <cofactor evidence="1">
        <name>a divalent metal cation</name>
        <dbReference type="ChEBI" id="CHEBI:60240"/>
    </cofactor>
</comment>
<accession>E6U3N7</accession>
<dbReference type="eggNOG" id="COG1561">
    <property type="taxonomic scope" value="Bacteria"/>
</dbReference>
<name>E6U3N7_ETHHY</name>
<evidence type="ECO:0000256" key="4">
    <source>
        <dbReference type="ARBA" id="ARBA00022801"/>
    </source>
</evidence>
<evidence type="ECO:0000256" key="5">
    <source>
        <dbReference type="ARBA" id="ARBA00035648"/>
    </source>
</evidence>
<dbReference type="NCBIfam" id="TIGR00255">
    <property type="entry name" value="YicC/YloC family endoribonuclease"/>
    <property type="match status" value="1"/>
</dbReference>
<dbReference type="KEGG" id="eha:Ethha_2120"/>
<sequence length="292" mass="33221">MIRSMTGYGRVQQTVRGYRILLEIKAVNHRFFEFSARVPRLYGYLEEKLRTYVQRFLTRGKVEAVLTVEPENGAQTSVMLNTRLAASYINALRELQARFNLQDDLSVSTVARYADLFSVEKAPENEEDVWEAVREAADTALEGLVRMREAEGARLQADITARAERIRSLVEQVEQRSPQTVAEYRARLSTHMRDVLADAKLDENRILLEAAIYADKVSVAEETVRLKSHLAQFAAMLEGGEPVGRKLDFLMQEMNREANTIGSKASDVETARVVVEIKAELEKIREQIQNIE</sequence>
<dbReference type="InterPro" id="IPR013551">
    <property type="entry name" value="YicC-like_C"/>
</dbReference>
<dbReference type="Proteomes" id="UP000001551">
    <property type="component" value="Chromosome"/>
</dbReference>
<dbReference type="HOGENOM" id="CLU_076609_1_0_9"/>
<dbReference type="PANTHER" id="PTHR30636">
    <property type="entry name" value="UPF0701 PROTEIN YICC"/>
    <property type="match status" value="1"/>
</dbReference>
<dbReference type="STRING" id="663278.Ethha_2120"/>
<reference evidence="8 9" key="1">
    <citation type="submission" date="2010-12" db="EMBL/GenBank/DDBJ databases">
        <title>Complete sequence of Ethanoligenens harbinense YUAN-3.</title>
        <authorList>
            <person name="Lucas S."/>
            <person name="Copeland A."/>
            <person name="Lapidus A."/>
            <person name="Cheng J.-F."/>
            <person name="Bruce D."/>
            <person name="Goodwin L."/>
            <person name="Pitluck S."/>
            <person name="Chertkov O."/>
            <person name="Misra M."/>
            <person name="Detter J.C."/>
            <person name="Han C."/>
            <person name="Tapia R."/>
            <person name="Land M."/>
            <person name="Hauser L."/>
            <person name="Jeffries C."/>
            <person name="Kyrpides N."/>
            <person name="Ivanova N."/>
            <person name="Mikhailova N."/>
            <person name="Wang A."/>
            <person name="Mouttaki H."/>
            <person name="He Z."/>
            <person name="Zhou J."/>
            <person name="Hemme C.L."/>
            <person name="Woyke T."/>
        </authorList>
    </citation>
    <scope>NUCLEOTIDE SEQUENCE [LARGE SCALE GENOMIC DNA]</scope>
    <source>
        <strain evidence="9">DSM 18485 / JCM 12961 / CGMCC 1.5033 / YUAN-3</strain>
    </source>
</reference>
<evidence type="ECO:0000313" key="9">
    <source>
        <dbReference type="Proteomes" id="UP000001551"/>
    </source>
</evidence>
<protein>
    <submittedName>
        <fullName evidence="8">YicC-like domain-containing protein</fullName>
    </submittedName>
</protein>
<dbReference type="InterPro" id="IPR013527">
    <property type="entry name" value="YicC-like_N"/>
</dbReference>
<dbReference type="GO" id="GO:0004521">
    <property type="term" value="F:RNA endonuclease activity"/>
    <property type="evidence" value="ECO:0007669"/>
    <property type="project" value="InterPro"/>
</dbReference>
<keyword evidence="3" id="KW-0255">Endonuclease</keyword>
<evidence type="ECO:0000256" key="2">
    <source>
        <dbReference type="ARBA" id="ARBA00022722"/>
    </source>
</evidence>
<evidence type="ECO:0000259" key="7">
    <source>
        <dbReference type="Pfam" id="PF08340"/>
    </source>
</evidence>
<proteinExistence type="inferred from homology"/>
<organism evidence="8 9">
    <name type="scientific">Ethanoligenens harbinense (strain DSM 18485 / JCM 12961 / CGMCC 1.5033 / YUAN-3)</name>
    <dbReference type="NCBI Taxonomy" id="663278"/>
    <lineage>
        <taxon>Bacteria</taxon>
        <taxon>Bacillati</taxon>
        <taxon>Bacillota</taxon>
        <taxon>Clostridia</taxon>
        <taxon>Eubacteriales</taxon>
        <taxon>Oscillospiraceae</taxon>
        <taxon>Ethanoligenens</taxon>
    </lineage>
</organism>
<dbReference type="Pfam" id="PF08340">
    <property type="entry name" value="YicC-like_C"/>
    <property type="match status" value="1"/>
</dbReference>
<evidence type="ECO:0000259" key="6">
    <source>
        <dbReference type="Pfam" id="PF03755"/>
    </source>
</evidence>
<evidence type="ECO:0000313" key="8">
    <source>
        <dbReference type="EMBL" id="ADU27637.1"/>
    </source>
</evidence>
<keyword evidence="2" id="KW-0540">Nuclease</keyword>
<evidence type="ECO:0000256" key="3">
    <source>
        <dbReference type="ARBA" id="ARBA00022759"/>
    </source>
</evidence>
<dbReference type="EMBL" id="CP002400">
    <property type="protein sequence ID" value="ADU27637.1"/>
    <property type="molecule type" value="Genomic_DNA"/>
</dbReference>
<dbReference type="RefSeq" id="WP_013485985.1">
    <property type="nucleotide sequence ID" value="NC_014828.1"/>
</dbReference>
<dbReference type="Pfam" id="PF03755">
    <property type="entry name" value="YicC-like_N"/>
    <property type="match status" value="1"/>
</dbReference>
<dbReference type="GO" id="GO:0016787">
    <property type="term" value="F:hydrolase activity"/>
    <property type="evidence" value="ECO:0007669"/>
    <property type="project" value="UniProtKB-KW"/>
</dbReference>
<dbReference type="AlphaFoldDB" id="E6U3N7"/>
<evidence type="ECO:0000256" key="1">
    <source>
        <dbReference type="ARBA" id="ARBA00001968"/>
    </source>
</evidence>
<feature type="domain" description="Endoribonuclease YicC-like C-terminal" evidence="7">
    <location>
        <begin position="173"/>
        <end position="292"/>
    </location>
</feature>
<feature type="domain" description="Endoribonuclease YicC-like N-terminal" evidence="6">
    <location>
        <begin position="2"/>
        <end position="156"/>
    </location>
</feature>
<keyword evidence="4" id="KW-0378">Hydrolase</keyword>
<dbReference type="InterPro" id="IPR005229">
    <property type="entry name" value="YicC/YloC-like"/>
</dbReference>